<evidence type="ECO:0000256" key="9">
    <source>
        <dbReference type="PROSITE-ProRule" id="PRU00042"/>
    </source>
</evidence>
<evidence type="ECO:0000256" key="8">
    <source>
        <dbReference type="ARBA" id="ARBA00023242"/>
    </source>
</evidence>
<feature type="compositionally biased region" description="Low complexity" evidence="10">
    <location>
        <begin position="450"/>
        <end position="465"/>
    </location>
</feature>
<dbReference type="SUPFAM" id="SSF57667">
    <property type="entry name" value="beta-beta-alpha zinc fingers"/>
    <property type="match status" value="2"/>
</dbReference>
<reference evidence="12" key="1">
    <citation type="submission" date="2022-07" db="EMBL/GenBank/DDBJ databases">
        <title>Chromosome-level genome of Muraenolepis orangiensis.</title>
        <authorList>
            <person name="Kim J."/>
        </authorList>
    </citation>
    <scope>NUCLEOTIDE SEQUENCE</scope>
    <source>
        <strain evidence="12">KU_S4_2022</strain>
        <tissue evidence="12">Muscle</tissue>
    </source>
</reference>
<dbReference type="Proteomes" id="UP001148018">
    <property type="component" value="Unassembled WGS sequence"/>
</dbReference>
<feature type="region of interest" description="Disordered" evidence="10">
    <location>
        <begin position="211"/>
        <end position="230"/>
    </location>
</feature>
<name>A0A9Q0IW21_9TELE</name>
<keyword evidence="6" id="KW-0805">Transcription regulation</keyword>
<dbReference type="PANTHER" id="PTHR15065">
    <property type="entry name" value="INSULINOMA-ASSOCIATED 1"/>
    <property type="match status" value="1"/>
</dbReference>
<evidence type="ECO:0000313" key="12">
    <source>
        <dbReference type="EMBL" id="KAJ3613179.1"/>
    </source>
</evidence>
<keyword evidence="13" id="KW-1185">Reference proteome</keyword>
<evidence type="ECO:0000256" key="3">
    <source>
        <dbReference type="ARBA" id="ARBA00022737"/>
    </source>
</evidence>
<feature type="compositionally biased region" description="Basic and acidic residues" evidence="10">
    <location>
        <begin position="572"/>
        <end position="630"/>
    </location>
</feature>
<dbReference type="OrthoDB" id="8953942at2759"/>
<evidence type="ECO:0000256" key="4">
    <source>
        <dbReference type="ARBA" id="ARBA00022771"/>
    </source>
</evidence>
<dbReference type="GO" id="GO:0000978">
    <property type="term" value="F:RNA polymerase II cis-regulatory region sequence-specific DNA binding"/>
    <property type="evidence" value="ECO:0007669"/>
    <property type="project" value="TreeGrafter"/>
</dbReference>
<comment type="caution">
    <text evidence="12">The sequence shown here is derived from an EMBL/GenBank/DDBJ whole genome shotgun (WGS) entry which is preliminary data.</text>
</comment>
<dbReference type="PROSITE" id="PS50157">
    <property type="entry name" value="ZINC_FINGER_C2H2_2"/>
    <property type="match status" value="3"/>
</dbReference>
<evidence type="ECO:0000256" key="2">
    <source>
        <dbReference type="ARBA" id="ARBA00022723"/>
    </source>
</evidence>
<keyword evidence="2" id="KW-0479">Metal-binding</keyword>
<dbReference type="FunFam" id="3.30.160.60:FF:001329">
    <property type="entry name" value="INSM transcriptional repressor 1"/>
    <property type="match status" value="1"/>
</dbReference>
<dbReference type="InterPro" id="IPR036236">
    <property type="entry name" value="Znf_C2H2_sf"/>
</dbReference>
<sequence>MPRGFLVKRTRRCPASYRPRSRSGAAPDTGDRETLQENTARYRDATTGVLPPAPTEAGPREDPAPVTAAWSPPRVEPALEAEGGRRAQLPEFEESVSTEVHALTPTGDFSRFRSAPPTRHQLTLTESFGPVEPVGTRLLEVHEEDTSALLFAARYRRHSEVPPLPVLHGSASTPRSVSIARLLTDRRLAPCYGGNPDPVINTLFLHHEQRVTHRPAKPPAKKAKANRRLSLEDEVTTSPVLGLRIKKESPERRRAPRDQGGAPLGQFICQLCREPYPDPSSLAQHRCSRIVRVEYRCPECDKVFSCPANLASHRRWHKPRPVPGTGKEPQVGKNRSRTTPEGRGGAGLEGPGPEGRGGAGPDDDDRPAGLETEGKENELLRGNCDQHRGALDSARARREPYPAQLRGPAPPDGPDGDGLALPAYDSSRYGGSAEGGADLRHRSTRAADGPPASLLLESPAPSQQLTAPTAFVRSLPEEDGYECRYCGKKFRRQAYLRKHLAAHEMSARASPPPSPYGSAAHESHHGHTLTVFACHVCGARFPSVEIRDKHRVWHAMRDELLAGLHREDTGLHREDTTGLHREDTTGLPREDTTVLHWEDTTGLHREDTTGLHREDTTGLHREDTGLHWEDTGPGGGDPPQQIFPCKHCPSSFYSFPGLTRHLHKFHPTDTRPVMLMAVRP</sequence>
<accession>A0A9Q0IW21</accession>
<evidence type="ECO:0000256" key="5">
    <source>
        <dbReference type="ARBA" id="ARBA00022833"/>
    </source>
</evidence>
<dbReference type="SMART" id="SM00355">
    <property type="entry name" value="ZnF_C2H2"/>
    <property type="match status" value="5"/>
</dbReference>
<feature type="region of interest" description="Disordered" evidence="10">
    <location>
        <begin position="1"/>
        <end position="72"/>
    </location>
</feature>
<dbReference type="Gene3D" id="3.30.160.60">
    <property type="entry name" value="Classic Zinc Finger"/>
    <property type="match status" value="2"/>
</dbReference>
<dbReference type="Pfam" id="PF00096">
    <property type="entry name" value="zf-C2H2"/>
    <property type="match status" value="2"/>
</dbReference>
<keyword evidence="3" id="KW-0677">Repeat</keyword>
<dbReference type="GO" id="GO:0010564">
    <property type="term" value="P:regulation of cell cycle process"/>
    <property type="evidence" value="ECO:0007669"/>
    <property type="project" value="TreeGrafter"/>
</dbReference>
<dbReference type="GO" id="GO:0030182">
    <property type="term" value="P:neuron differentiation"/>
    <property type="evidence" value="ECO:0007669"/>
    <property type="project" value="TreeGrafter"/>
</dbReference>
<organism evidence="12 13">
    <name type="scientific">Muraenolepis orangiensis</name>
    <name type="common">Patagonian moray cod</name>
    <dbReference type="NCBI Taxonomy" id="630683"/>
    <lineage>
        <taxon>Eukaryota</taxon>
        <taxon>Metazoa</taxon>
        <taxon>Chordata</taxon>
        <taxon>Craniata</taxon>
        <taxon>Vertebrata</taxon>
        <taxon>Euteleostomi</taxon>
        <taxon>Actinopterygii</taxon>
        <taxon>Neopterygii</taxon>
        <taxon>Teleostei</taxon>
        <taxon>Neoteleostei</taxon>
        <taxon>Acanthomorphata</taxon>
        <taxon>Zeiogadaria</taxon>
        <taxon>Gadariae</taxon>
        <taxon>Gadiformes</taxon>
        <taxon>Muraenolepidoidei</taxon>
        <taxon>Muraenolepididae</taxon>
        <taxon>Muraenolepis</taxon>
    </lineage>
</organism>
<dbReference type="AlphaFoldDB" id="A0A9Q0IW21"/>
<feature type="region of interest" description="Disordered" evidence="10">
    <location>
        <begin position="315"/>
        <end position="466"/>
    </location>
</feature>
<evidence type="ECO:0000256" key="1">
    <source>
        <dbReference type="ARBA" id="ARBA00004123"/>
    </source>
</evidence>
<dbReference type="GO" id="GO:0008270">
    <property type="term" value="F:zinc ion binding"/>
    <property type="evidence" value="ECO:0007669"/>
    <property type="project" value="UniProtKB-KW"/>
</dbReference>
<feature type="domain" description="C2H2-type" evidence="11">
    <location>
        <begin position="643"/>
        <end position="671"/>
    </location>
</feature>
<evidence type="ECO:0000256" key="6">
    <source>
        <dbReference type="ARBA" id="ARBA00023015"/>
    </source>
</evidence>
<proteinExistence type="predicted"/>
<protein>
    <recommendedName>
        <fullName evidence="11">C2H2-type domain-containing protein</fullName>
    </recommendedName>
</protein>
<feature type="domain" description="C2H2-type" evidence="11">
    <location>
        <begin position="481"/>
        <end position="508"/>
    </location>
</feature>
<dbReference type="InterPro" id="IPR042972">
    <property type="entry name" value="INSM1/2"/>
</dbReference>
<feature type="domain" description="C2H2-type" evidence="11">
    <location>
        <begin position="295"/>
        <end position="317"/>
    </location>
</feature>
<dbReference type="GO" id="GO:0005634">
    <property type="term" value="C:nucleus"/>
    <property type="evidence" value="ECO:0007669"/>
    <property type="project" value="UniProtKB-SubCell"/>
</dbReference>
<feature type="compositionally biased region" description="Basic and acidic residues" evidence="10">
    <location>
        <begin position="366"/>
        <end position="400"/>
    </location>
</feature>
<dbReference type="GO" id="GO:0001227">
    <property type="term" value="F:DNA-binding transcription repressor activity, RNA polymerase II-specific"/>
    <property type="evidence" value="ECO:0007669"/>
    <property type="project" value="TreeGrafter"/>
</dbReference>
<dbReference type="GO" id="GO:0017053">
    <property type="term" value="C:transcription repressor complex"/>
    <property type="evidence" value="ECO:0007669"/>
    <property type="project" value="TreeGrafter"/>
</dbReference>
<feature type="compositionally biased region" description="Gly residues" evidence="10">
    <location>
        <begin position="342"/>
        <end position="360"/>
    </location>
</feature>
<keyword evidence="8" id="KW-0539">Nucleus</keyword>
<dbReference type="EMBL" id="JANIIK010000035">
    <property type="protein sequence ID" value="KAJ3613179.1"/>
    <property type="molecule type" value="Genomic_DNA"/>
</dbReference>
<evidence type="ECO:0000256" key="10">
    <source>
        <dbReference type="SAM" id="MobiDB-lite"/>
    </source>
</evidence>
<dbReference type="InterPro" id="IPR013087">
    <property type="entry name" value="Znf_C2H2_type"/>
</dbReference>
<feature type="region of interest" description="Disordered" evidence="10">
    <location>
        <begin position="572"/>
        <end position="640"/>
    </location>
</feature>
<keyword evidence="5" id="KW-0862">Zinc</keyword>
<feature type="compositionally biased region" description="Basic residues" evidence="10">
    <location>
        <begin position="212"/>
        <end position="227"/>
    </location>
</feature>
<evidence type="ECO:0000256" key="7">
    <source>
        <dbReference type="ARBA" id="ARBA00023163"/>
    </source>
</evidence>
<evidence type="ECO:0000259" key="11">
    <source>
        <dbReference type="PROSITE" id="PS50157"/>
    </source>
</evidence>
<feature type="compositionally biased region" description="Basic and acidic residues" evidence="10">
    <location>
        <begin position="29"/>
        <end position="44"/>
    </location>
</feature>
<dbReference type="PROSITE" id="PS00028">
    <property type="entry name" value="ZINC_FINGER_C2H2_1"/>
    <property type="match status" value="4"/>
</dbReference>
<comment type="subcellular location">
    <subcellularLocation>
        <location evidence="1">Nucleus</location>
    </subcellularLocation>
</comment>
<feature type="compositionally biased region" description="Basic residues" evidence="10">
    <location>
        <begin position="1"/>
        <end position="12"/>
    </location>
</feature>
<dbReference type="PANTHER" id="PTHR15065:SF6">
    <property type="entry name" value="INSULINOMA-ASSOCIATED PROTEIN 2"/>
    <property type="match status" value="1"/>
</dbReference>
<evidence type="ECO:0000313" key="13">
    <source>
        <dbReference type="Proteomes" id="UP001148018"/>
    </source>
</evidence>
<keyword evidence="4 9" id="KW-0863">Zinc-finger</keyword>
<gene>
    <name evidence="12" type="ORF">NHX12_019431</name>
</gene>
<keyword evidence="7" id="KW-0804">Transcription</keyword>